<dbReference type="Pfam" id="PF13356">
    <property type="entry name" value="Arm-DNA-bind_3"/>
    <property type="match status" value="1"/>
</dbReference>
<comment type="caution">
    <text evidence="6">The sequence shown here is derived from an EMBL/GenBank/DDBJ whole genome shotgun (WGS) entry which is preliminary data.</text>
</comment>
<keyword evidence="3 6" id="KW-0238">DNA-binding</keyword>
<evidence type="ECO:0000313" key="7">
    <source>
        <dbReference type="Proteomes" id="UP001524587"/>
    </source>
</evidence>
<keyword evidence="4" id="KW-0233">DNA recombination</keyword>
<keyword evidence="7" id="KW-1185">Reference proteome</keyword>
<dbReference type="Pfam" id="PF00589">
    <property type="entry name" value="Phage_integrase"/>
    <property type="match status" value="1"/>
</dbReference>
<evidence type="ECO:0000256" key="4">
    <source>
        <dbReference type="ARBA" id="ARBA00023172"/>
    </source>
</evidence>
<dbReference type="PANTHER" id="PTHR30629:SF2">
    <property type="entry name" value="PROPHAGE INTEGRASE INTS-RELATED"/>
    <property type="match status" value="1"/>
</dbReference>
<dbReference type="InterPro" id="IPR038488">
    <property type="entry name" value="Integrase_DNA-bd_sf"/>
</dbReference>
<accession>A0ABT1WAL9</accession>
<evidence type="ECO:0000313" key="6">
    <source>
        <dbReference type="EMBL" id="MCQ8279926.1"/>
    </source>
</evidence>
<dbReference type="Proteomes" id="UP001524587">
    <property type="component" value="Unassembled WGS sequence"/>
</dbReference>
<dbReference type="Pfam" id="PF22022">
    <property type="entry name" value="Phage_int_M"/>
    <property type="match status" value="1"/>
</dbReference>
<dbReference type="Gene3D" id="1.10.150.130">
    <property type="match status" value="1"/>
</dbReference>
<evidence type="ECO:0000259" key="5">
    <source>
        <dbReference type="PROSITE" id="PS51898"/>
    </source>
</evidence>
<sequence>MRLGKREIDALTCPPGRRDVLVMDADLTGFGLRVSESGVKTFLFQYRYAGQVRRMRLGTYGDLTPAQARRLAEEARGRVAAGGDPLGERQAQANAFQTAEKARRSSAKADHLTLRKLTEAWRATGLSDRSEAHRREAPRAILTALPKLLDVPAHLLDPAVLQARLDHIGRTRPVTARRLRDYGRAMFGWAVKRRLLAANPFAALVVDSREVSRDRVLSDVELGEAWRASAAMAPPFGPLFQLLILTLQRRAEVAGLRWDEISPDGASWTVPAARSKNGKAHVVHLPPIARAVIASIIPFVDPLTGRASPFVFTTNGRTAVSGFQNAKERLDRAIHAERQEATACLPPGSQVVAGDGVSTSLGWRLHDLRRTGVTALARLGVAPHVADRLLNHVQGTIRGVAAVYQRHEFMPEREAASALWAQHVLAVGGPVAPVVGGEPR</sequence>
<evidence type="ECO:0000256" key="2">
    <source>
        <dbReference type="ARBA" id="ARBA00022908"/>
    </source>
</evidence>
<dbReference type="InterPro" id="IPR053876">
    <property type="entry name" value="Phage_int_M"/>
</dbReference>
<feature type="domain" description="Tyr recombinase" evidence="5">
    <location>
        <begin position="212"/>
        <end position="419"/>
    </location>
</feature>
<dbReference type="InterPro" id="IPR050808">
    <property type="entry name" value="Phage_Integrase"/>
</dbReference>
<dbReference type="Gene3D" id="3.30.160.390">
    <property type="entry name" value="Integrase, DNA-binding domain"/>
    <property type="match status" value="1"/>
</dbReference>
<dbReference type="InterPro" id="IPR025166">
    <property type="entry name" value="Integrase_DNA_bind_dom"/>
</dbReference>
<keyword evidence="2" id="KW-0229">DNA integration</keyword>
<dbReference type="EMBL" id="JAMSKV010000018">
    <property type="protein sequence ID" value="MCQ8279926.1"/>
    <property type="molecule type" value="Genomic_DNA"/>
</dbReference>
<dbReference type="SUPFAM" id="SSF56349">
    <property type="entry name" value="DNA breaking-rejoining enzymes"/>
    <property type="match status" value="1"/>
</dbReference>
<proteinExistence type="inferred from homology"/>
<dbReference type="InterPro" id="IPR011010">
    <property type="entry name" value="DNA_brk_join_enz"/>
</dbReference>
<dbReference type="Gene3D" id="1.10.443.10">
    <property type="entry name" value="Intergrase catalytic core"/>
    <property type="match status" value="1"/>
</dbReference>
<gene>
    <name evidence="6" type="ORF">NFI95_15900</name>
</gene>
<reference evidence="6 7" key="1">
    <citation type="submission" date="2022-06" db="EMBL/GenBank/DDBJ databases">
        <title>Endosaccharibacter gen. nov., sp. nov., endophytic bacteria isolated from sugarcane.</title>
        <authorList>
            <person name="Pitiwittayakul N."/>
            <person name="Yukphan P."/>
            <person name="Charoenyingcharoen P."/>
            <person name="Tanasupawat S."/>
        </authorList>
    </citation>
    <scope>NUCLEOTIDE SEQUENCE [LARGE SCALE GENOMIC DNA]</scope>
    <source>
        <strain evidence="6 7">KSS8</strain>
    </source>
</reference>
<dbReference type="InterPro" id="IPR002104">
    <property type="entry name" value="Integrase_catalytic"/>
</dbReference>
<dbReference type="PANTHER" id="PTHR30629">
    <property type="entry name" value="PROPHAGE INTEGRASE"/>
    <property type="match status" value="1"/>
</dbReference>
<evidence type="ECO:0000256" key="3">
    <source>
        <dbReference type="ARBA" id="ARBA00023125"/>
    </source>
</evidence>
<dbReference type="RefSeq" id="WP_422865415.1">
    <property type="nucleotide sequence ID" value="NZ_JAMSKV010000018.1"/>
</dbReference>
<dbReference type="PROSITE" id="PS51898">
    <property type="entry name" value="TYR_RECOMBINASE"/>
    <property type="match status" value="1"/>
</dbReference>
<dbReference type="InterPro" id="IPR010998">
    <property type="entry name" value="Integrase_recombinase_N"/>
</dbReference>
<organism evidence="6 7">
    <name type="scientific">Endosaccharibacter trunci</name>
    <dbReference type="NCBI Taxonomy" id="2812733"/>
    <lineage>
        <taxon>Bacteria</taxon>
        <taxon>Pseudomonadati</taxon>
        <taxon>Pseudomonadota</taxon>
        <taxon>Alphaproteobacteria</taxon>
        <taxon>Acetobacterales</taxon>
        <taxon>Acetobacteraceae</taxon>
        <taxon>Endosaccharibacter</taxon>
    </lineage>
</organism>
<comment type="similarity">
    <text evidence="1">Belongs to the 'phage' integrase family.</text>
</comment>
<name>A0ABT1WAL9_9PROT</name>
<protein>
    <submittedName>
        <fullName evidence="6">Integrase arm-type DNA-binding domain-containing protein</fullName>
    </submittedName>
</protein>
<dbReference type="GO" id="GO:0003677">
    <property type="term" value="F:DNA binding"/>
    <property type="evidence" value="ECO:0007669"/>
    <property type="project" value="UniProtKB-KW"/>
</dbReference>
<evidence type="ECO:0000256" key="1">
    <source>
        <dbReference type="ARBA" id="ARBA00008857"/>
    </source>
</evidence>
<dbReference type="InterPro" id="IPR013762">
    <property type="entry name" value="Integrase-like_cat_sf"/>
</dbReference>
<dbReference type="CDD" id="cd00801">
    <property type="entry name" value="INT_P4_C"/>
    <property type="match status" value="1"/>
</dbReference>